<proteinExistence type="predicted"/>
<name>S0JRX9_9ENTE</name>
<dbReference type="Gene3D" id="1.20.1560.10">
    <property type="entry name" value="ABC transporter type 1, transmembrane domain"/>
    <property type="match status" value="1"/>
</dbReference>
<comment type="caution">
    <text evidence="6">The sequence shown here is derived from an EMBL/GenBank/DDBJ whole genome shotgun (WGS) entry which is preliminary data.</text>
</comment>
<dbReference type="InterPro" id="IPR036640">
    <property type="entry name" value="ABC1_TM_sf"/>
</dbReference>
<dbReference type="STRING" id="41997.RV16_GL002428"/>
<dbReference type="EMBL" id="AHYT01000001">
    <property type="protein sequence ID" value="EOT30658.1"/>
    <property type="molecule type" value="Genomic_DNA"/>
</dbReference>
<evidence type="ECO:0000313" key="7">
    <source>
        <dbReference type="Proteomes" id="UP000014136"/>
    </source>
</evidence>
<comment type="subcellular location">
    <subcellularLocation>
        <location evidence="1">Cell membrane</location>
        <topology evidence="1">Multi-pass membrane protein</topology>
    </subcellularLocation>
</comment>
<dbReference type="AlphaFoldDB" id="S0JRX9"/>
<protein>
    <submittedName>
        <fullName evidence="6">Uncharacterized protein</fullName>
    </submittedName>
</protein>
<dbReference type="GO" id="GO:0005524">
    <property type="term" value="F:ATP binding"/>
    <property type="evidence" value="ECO:0007669"/>
    <property type="project" value="InterPro"/>
</dbReference>
<dbReference type="GO" id="GO:0005886">
    <property type="term" value="C:plasma membrane"/>
    <property type="evidence" value="ECO:0007669"/>
    <property type="project" value="UniProtKB-SubCell"/>
</dbReference>
<evidence type="ECO:0000256" key="4">
    <source>
        <dbReference type="ARBA" id="ARBA00023136"/>
    </source>
</evidence>
<keyword evidence="2 5" id="KW-0812">Transmembrane</keyword>
<feature type="transmembrane region" description="Helical" evidence="5">
    <location>
        <begin position="27"/>
        <end position="46"/>
    </location>
</feature>
<reference evidence="6 7" key="1">
    <citation type="submission" date="2013-03" db="EMBL/GenBank/DDBJ databases">
        <title>The Genome Sequence of Enterococcus saccharolyticus ATCC_43076 (Illumina only assembly).</title>
        <authorList>
            <consortium name="The Broad Institute Genomics Platform"/>
            <consortium name="The Broad Institute Genome Sequencing Center for Infectious Disease"/>
            <person name="Earl A."/>
            <person name="Russ C."/>
            <person name="Gilmore M."/>
            <person name="Surin D."/>
            <person name="Walker B."/>
            <person name="Young S."/>
            <person name="Zeng Q."/>
            <person name="Gargeya S."/>
            <person name="Fitzgerald M."/>
            <person name="Haas B."/>
            <person name="Abouelleil A."/>
            <person name="Allen A.W."/>
            <person name="Alvarado L."/>
            <person name="Arachchi H.M."/>
            <person name="Berlin A.M."/>
            <person name="Chapman S.B."/>
            <person name="Gainer-Dewar J."/>
            <person name="Goldberg J."/>
            <person name="Griggs A."/>
            <person name="Gujja S."/>
            <person name="Hansen M."/>
            <person name="Howarth C."/>
            <person name="Imamovic A."/>
            <person name="Ireland A."/>
            <person name="Larimer J."/>
            <person name="McCowan C."/>
            <person name="Murphy C."/>
            <person name="Pearson M."/>
            <person name="Poon T.W."/>
            <person name="Priest M."/>
            <person name="Roberts A."/>
            <person name="Saif S."/>
            <person name="Shea T."/>
            <person name="Sisk P."/>
            <person name="Sykes S."/>
            <person name="Wortman J."/>
            <person name="Nusbaum C."/>
            <person name="Birren B."/>
        </authorList>
    </citation>
    <scope>NUCLEOTIDE SEQUENCE [LARGE SCALE GENOMIC DNA]</scope>
    <source>
        <strain evidence="6 7">ATCC 43076</strain>
    </source>
</reference>
<gene>
    <name evidence="6" type="ORF">OMQ_00362</name>
</gene>
<accession>S0JRX9</accession>
<keyword evidence="3 5" id="KW-1133">Transmembrane helix</keyword>
<sequence length="83" mass="9139">MEKENAATTYKLKDFMRLINSVNPKKFVFIFGLFLSILTSGASLLVPQLTKGLIDTSQLAKIDSNLLTILVLAFVSQLALFAC</sequence>
<dbReference type="eggNOG" id="COG1132">
    <property type="taxonomic scope" value="Bacteria"/>
</dbReference>
<evidence type="ECO:0000256" key="3">
    <source>
        <dbReference type="ARBA" id="ARBA00022989"/>
    </source>
</evidence>
<evidence type="ECO:0000313" key="6">
    <source>
        <dbReference type="EMBL" id="EOT30658.1"/>
    </source>
</evidence>
<dbReference type="HOGENOM" id="CLU_2537358_0_0_9"/>
<evidence type="ECO:0000256" key="1">
    <source>
        <dbReference type="ARBA" id="ARBA00004651"/>
    </source>
</evidence>
<dbReference type="SUPFAM" id="SSF90123">
    <property type="entry name" value="ABC transporter transmembrane region"/>
    <property type="match status" value="1"/>
</dbReference>
<evidence type="ECO:0000256" key="2">
    <source>
        <dbReference type="ARBA" id="ARBA00022692"/>
    </source>
</evidence>
<dbReference type="Proteomes" id="UP000014136">
    <property type="component" value="Unassembled WGS sequence"/>
</dbReference>
<keyword evidence="7" id="KW-1185">Reference proteome</keyword>
<organism evidence="6 7">
    <name type="scientific">Enterococcus saccharolyticus subsp. saccharolyticus ATCC 43076</name>
    <dbReference type="NCBI Taxonomy" id="1139996"/>
    <lineage>
        <taxon>Bacteria</taxon>
        <taxon>Bacillati</taxon>
        <taxon>Bacillota</taxon>
        <taxon>Bacilli</taxon>
        <taxon>Lactobacillales</taxon>
        <taxon>Enterococcaceae</taxon>
        <taxon>Enterococcus</taxon>
    </lineage>
</organism>
<keyword evidence="4 5" id="KW-0472">Membrane</keyword>
<evidence type="ECO:0000256" key="5">
    <source>
        <dbReference type="SAM" id="Phobius"/>
    </source>
</evidence>
<feature type="transmembrane region" description="Helical" evidence="5">
    <location>
        <begin position="66"/>
        <end position="82"/>
    </location>
</feature>
<dbReference type="PATRIC" id="fig|1139996.3.peg.356"/>